<feature type="transmembrane region" description="Helical" evidence="1">
    <location>
        <begin position="117"/>
        <end position="135"/>
    </location>
</feature>
<dbReference type="InterPro" id="IPR008472">
    <property type="entry name" value="DUF753"/>
</dbReference>
<keyword evidence="2" id="KW-0732">Signal</keyword>
<dbReference type="SUPFAM" id="SSF57302">
    <property type="entry name" value="Snake toxin-like"/>
    <property type="match status" value="1"/>
</dbReference>
<evidence type="ECO:0000313" key="5">
    <source>
        <dbReference type="Proteomes" id="UP000274131"/>
    </source>
</evidence>
<organism evidence="6">
    <name type="scientific">Enterobius vermicularis</name>
    <name type="common">Human pinworm</name>
    <dbReference type="NCBI Taxonomy" id="51028"/>
    <lineage>
        <taxon>Eukaryota</taxon>
        <taxon>Metazoa</taxon>
        <taxon>Ecdysozoa</taxon>
        <taxon>Nematoda</taxon>
        <taxon>Chromadorea</taxon>
        <taxon>Rhabditida</taxon>
        <taxon>Spirurina</taxon>
        <taxon>Oxyuridomorpha</taxon>
        <taxon>Oxyuroidea</taxon>
        <taxon>Oxyuridae</taxon>
        <taxon>Enterobius</taxon>
    </lineage>
</organism>
<name>A0A0N4V1D2_ENTVE</name>
<feature type="domain" description="DUF753" evidence="3">
    <location>
        <begin position="24"/>
        <end position="93"/>
    </location>
</feature>
<proteinExistence type="predicted"/>
<evidence type="ECO:0000259" key="3">
    <source>
        <dbReference type="Pfam" id="PF05444"/>
    </source>
</evidence>
<dbReference type="AlphaFoldDB" id="A0A0N4V1D2"/>
<evidence type="ECO:0000313" key="6">
    <source>
        <dbReference type="WBParaSite" id="EVEC_0000375701-mRNA-1"/>
    </source>
</evidence>
<feature type="chain" id="PRO_5043122587" evidence="2">
    <location>
        <begin position="23"/>
        <end position="136"/>
    </location>
</feature>
<reference evidence="6" key="1">
    <citation type="submission" date="2017-02" db="UniProtKB">
        <authorList>
            <consortium name="WormBaseParasite"/>
        </authorList>
    </citation>
    <scope>IDENTIFICATION</scope>
</reference>
<dbReference type="Proteomes" id="UP000274131">
    <property type="component" value="Unassembled WGS sequence"/>
</dbReference>
<dbReference type="EMBL" id="UXUI01007601">
    <property type="protein sequence ID" value="VDD88322.1"/>
    <property type="molecule type" value="Genomic_DNA"/>
</dbReference>
<reference evidence="4 5" key="2">
    <citation type="submission" date="2018-10" db="EMBL/GenBank/DDBJ databases">
        <authorList>
            <consortium name="Pathogen Informatics"/>
        </authorList>
    </citation>
    <scope>NUCLEOTIDE SEQUENCE [LARGE SCALE GENOMIC DNA]</scope>
</reference>
<keyword evidence="5" id="KW-1185">Reference proteome</keyword>
<protein>
    <submittedName>
        <fullName evidence="6">UPAR/Ly6 domain-containing protein</fullName>
    </submittedName>
</protein>
<accession>A0A0N4V1D2</accession>
<dbReference type="WBParaSite" id="EVEC_0000375701-mRNA-1">
    <property type="protein sequence ID" value="EVEC_0000375701-mRNA-1"/>
    <property type="gene ID" value="EVEC_0000375701"/>
</dbReference>
<gene>
    <name evidence="4" type="ORF">EVEC_LOCUS3465</name>
</gene>
<evidence type="ECO:0000256" key="1">
    <source>
        <dbReference type="SAM" id="Phobius"/>
    </source>
</evidence>
<feature type="signal peptide" evidence="2">
    <location>
        <begin position="1"/>
        <end position="22"/>
    </location>
</feature>
<keyword evidence="1" id="KW-0472">Membrane</keyword>
<sequence>MVLKYILFIIAALIFLPYVSYGIRCYVCVDETCPHREQWAVQNCEVEETQCYEMLNSYDKVYQLGCLSADQCTLQKGFANGTKCSSCAADECNYVKDPLAPDENHGHGLIVRDQSSYLSIYTSLFVATVCTLFMLF</sequence>
<evidence type="ECO:0000256" key="2">
    <source>
        <dbReference type="SAM" id="SignalP"/>
    </source>
</evidence>
<dbReference type="Pfam" id="PF05444">
    <property type="entry name" value="DUF753"/>
    <property type="match status" value="1"/>
</dbReference>
<evidence type="ECO:0000313" key="4">
    <source>
        <dbReference type="EMBL" id="VDD88322.1"/>
    </source>
</evidence>
<dbReference type="InterPro" id="IPR045860">
    <property type="entry name" value="Snake_toxin-like_sf"/>
</dbReference>
<keyword evidence="1" id="KW-0812">Transmembrane</keyword>
<keyword evidence="1" id="KW-1133">Transmembrane helix</keyword>